<dbReference type="AlphaFoldDB" id="A0A0P0M3G5"/>
<evidence type="ECO:0000313" key="9">
    <source>
        <dbReference type="Proteomes" id="UP000061587"/>
    </source>
</evidence>
<dbReference type="Pfam" id="PF14322">
    <property type="entry name" value="SusD-like_3"/>
    <property type="match status" value="1"/>
</dbReference>
<protein>
    <submittedName>
        <fullName evidence="8">Outer membrane protein</fullName>
    </submittedName>
</protein>
<comment type="similarity">
    <text evidence="2">Belongs to the SusD family.</text>
</comment>
<gene>
    <name evidence="8" type="ORF">BvMPK_2695</name>
</gene>
<keyword evidence="5" id="KW-0998">Cell outer membrane</keyword>
<keyword evidence="3" id="KW-0732">Signal</keyword>
<comment type="subcellular location">
    <subcellularLocation>
        <location evidence="1">Cell outer membrane</location>
    </subcellularLocation>
</comment>
<evidence type="ECO:0000256" key="4">
    <source>
        <dbReference type="ARBA" id="ARBA00023136"/>
    </source>
</evidence>
<evidence type="ECO:0000256" key="3">
    <source>
        <dbReference type="ARBA" id="ARBA00022729"/>
    </source>
</evidence>
<dbReference type="InterPro" id="IPR033985">
    <property type="entry name" value="SusD-like_N"/>
</dbReference>
<keyword evidence="4" id="KW-0472">Membrane</keyword>
<evidence type="ECO:0000256" key="2">
    <source>
        <dbReference type="ARBA" id="ARBA00006275"/>
    </source>
</evidence>
<reference evidence="8 9" key="2">
    <citation type="journal article" date="2016" name="Genome Biol. Evol.">
        <title>Extensive mobilome-driven genome diversification in mouse gut-associated Bacteroides vulgatus mpk.</title>
        <authorList>
            <person name="Lange A."/>
            <person name="Beier S."/>
            <person name="Steimle A."/>
            <person name="Autenrieth I.B."/>
            <person name="Huson D.H."/>
            <person name="Frick J.S."/>
        </authorList>
    </citation>
    <scope>NUCLEOTIDE SEQUENCE [LARGE SCALE GENOMIC DNA]</scope>
    <source>
        <strain evidence="9">mpk</strain>
    </source>
</reference>
<evidence type="ECO:0000313" key="8">
    <source>
        <dbReference type="EMBL" id="ALK85285.1"/>
    </source>
</evidence>
<feature type="domain" description="SusD-like N-terminal" evidence="7">
    <location>
        <begin position="21"/>
        <end position="228"/>
    </location>
</feature>
<accession>A0A0P0M3G5</accession>
<evidence type="ECO:0000256" key="5">
    <source>
        <dbReference type="ARBA" id="ARBA00023237"/>
    </source>
</evidence>
<dbReference type="PATRIC" id="fig|821.40.peg.3245"/>
<dbReference type="InterPro" id="IPR012944">
    <property type="entry name" value="SusD_RagB_dom"/>
</dbReference>
<organism evidence="8 9">
    <name type="scientific">Phocaeicola vulgatus</name>
    <name type="common">Bacteroides vulgatus</name>
    <dbReference type="NCBI Taxonomy" id="821"/>
    <lineage>
        <taxon>Bacteria</taxon>
        <taxon>Pseudomonadati</taxon>
        <taxon>Bacteroidota</taxon>
        <taxon>Bacteroidia</taxon>
        <taxon>Bacteroidales</taxon>
        <taxon>Bacteroidaceae</taxon>
        <taxon>Phocaeicola</taxon>
    </lineage>
</organism>
<evidence type="ECO:0000259" key="7">
    <source>
        <dbReference type="Pfam" id="PF14322"/>
    </source>
</evidence>
<dbReference type="InterPro" id="IPR011990">
    <property type="entry name" value="TPR-like_helical_dom_sf"/>
</dbReference>
<dbReference type="Pfam" id="PF07980">
    <property type="entry name" value="SusD_RagB"/>
    <property type="match status" value="1"/>
</dbReference>
<dbReference type="RefSeq" id="WP_057099158.1">
    <property type="nucleotide sequence ID" value="NZ_CP103197.1"/>
</dbReference>
<dbReference type="EMBL" id="CP013020">
    <property type="protein sequence ID" value="ALK85285.1"/>
    <property type="molecule type" value="Genomic_DNA"/>
</dbReference>
<feature type="domain" description="RagB/SusD" evidence="6">
    <location>
        <begin position="383"/>
        <end position="477"/>
    </location>
</feature>
<dbReference type="Gene3D" id="1.25.40.390">
    <property type="match status" value="1"/>
</dbReference>
<dbReference type="Proteomes" id="UP000061587">
    <property type="component" value="Chromosome"/>
</dbReference>
<name>A0A0P0M3G5_PHOVU</name>
<dbReference type="GO" id="GO:0009279">
    <property type="term" value="C:cell outer membrane"/>
    <property type="evidence" value="ECO:0007669"/>
    <property type="project" value="UniProtKB-SubCell"/>
</dbReference>
<evidence type="ECO:0000256" key="1">
    <source>
        <dbReference type="ARBA" id="ARBA00004442"/>
    </source>
</evidence>
<evidence type="ECO:0000259" key="6">
    <source>
        <dbReference type="Pfam" id="PF07980"/>
    </source>
</evidence>
<dbReference type="SUPFAM" id="SSF48452">
    <property type="entry name" value="TPR-like"/>
    <property type="match status" value="1"/>
</dbReference>
<proteinExistence type="inferred from homology"/>
<sequence length="518" mass="58779">MRKLGYILLVMCALECSSCDDFLDVKPVGQMIPTEVTQFENLLNNTTTLDYFMFDNNRSCFYAYMGDNIQISENHAKYQFTATYPNLDLLAGYTFYTPVMDPQNTPFAWSSGIYKAAGYFNNVVDGVSGIDTNSEYAKGVIAQAKAGRAWIYLNAALIYGPMYVPGTTNDTKVIPCRTSGDPIAANGPLCTTDELLAQVKEDLDYACENCPASTVNPCRADRACAYALRAEYHMFTRNWENMLSDCQKAWELALANRKNVDEMIYNFADFYFEATTEINPDPGVSPEVYMTLKGPDLLFDQTSNRENLLYRNAPYQSSSTRYYPSDDWASIFDKEKDLRWTKFVLKDHGYNTTVGDVVYDDGIQLVYYRDELSITEGVTYPLLLLMKAEAAARTNNLSAALADLNLLRKYRYKGPDSDLVGGTSLSQDQLLNEILTERRREQPLVSFQRTLDLKRYAQDAGKPWSKDIIVHKIGEKTYSKSINDAYYQSLPIDNAILQYNSQWGIAENNSLFEPYNAW</sequence>
<reference evidence="9" key="1">
    <citation type="submission" date="2015-10" db="EMBL/GenBank/DDBJ databases">
        <title>Extensive mobilome-driven genome diversification in gut-associated Bacteroides vulgatus mpk.</title>
        <authorList>
            <person name="Beier S."/>
            <person name="Lange A."/>
            <person name="Huson D.H."/>
            <person name="Frick J.-S."/>
            <person name="Autenrieth I.B."/>
        </authorList>
    </citation>
    <scope>NUCLEOTIDE SEQUENCE [LARGE SCALE GENOMIC DNA]</scope>
    <source>
        <strain evidence="9">mpk</strain>
    </source>
</reference>